<dbReference type="OrthoDB" id="1103324at2759"/>
<dbReference type="Pfam" id="PF00067">
    <property type="entry name" value="p450"/>
    <property type="match status" value="1"/>
</dbReference>
<keyword evidence="8" id="KW-0472">Membrane</keyword>
<evidence type="ECO:0000256" key="2">
    <source>
        <dbReference type="ARBA" id="ARBA00022723"/>
    </source>
</evidence>
<dbReference type="STRING" id="1036611.A0A1L9PMC2"/>
<dbReference type="GO" id="GO:0020037">
    <property type="term" value="F:heme binding"/>
    <property type="evidence" value="ECO:0007669"/>
    <property type="project" value="InterPro"/>
</dbReference>
<dbReference type="Pfam" id="PF04082">
    <property type="entry name" value="Fungal_trans"/>
    <property type="match status" value="1"/>
</dbReference>
<dbReference type="GO" id="GO:0004497">
    <property type="term" value="F:monooxygenase activity"/>
    <property type="evidence" value="ECO:0007669"/>
    <property type="project" value="InterPro"/>
</dbReference>
<dbReference type="EMBL" id="KV878129">
    <property type="protein sequence ID" value="OJJ02651.1"/>
    <property type="molecule type" value="Genomic_DNA"/>
</dbReference>
<sequence>MDPSLWTIACSFAVLIPLGILIHDVLLWKRLPPGPPPLPLIGNKHSLPSYHPWIKFQEWSRIYGPIYTVWLGRRPTIVISDPVIASELLEKRSAKYSTRPRFVTMGEIYWDMASILVQPYGKEWLVRRKLLHSALTPRALENYKGLQEAESARLCYQLLSNAEDFEALFDRLTSSIVFAISYGHRVDDMRSPVVRQRLEFMQYVSGLNVPGAYLVESFPALKYLPDWIAPWKAEIKRRGRIEAEANMKLVRVVENDIESAGNSHNAAPVFNSLTKQLLENRKADPGSFPLSERNFSFIPASLFGAGSDTTASTLCSAMLAIVTTPGILETAQAELDSVVGRDRLPVFSDIRNLPYLRALCKEVLRWRPVAVLGGTPHASSEDDYYRGFYIPKGTVILGSSWAINLNPEYYPDPDKFNPLRFLDVDPDSLPYLTHPKTSNATGLPHPSKSGHSSFGWGRRICPGAELASNTLLITLGRLLWGFEIRPVPGIGYDTLDYTNGFNIRPRDLRVGIEIRSQRHREVVEREYEAAMVFLETLTPFTESMLDVMKRHLSKCQFKLKPVAVSSDTNIPQDNSLPGNSLSDELSDPPTLQPDSTQSNAETHFLLPETPTSDAIWNDLNFESVQFLFDPTFLDRDEDTRLQQTAPRGFGVPCINIDPADTFNFLESIASKESSLEIRYACSLYEREWASRELEADTRQDALVVPGNPAVRSLDRTSYPPPETAHKIVQQIKAVSQRSPITHRWTSQLEKDCIRFFSPRNIERFIRIYWIAWHPHYPVIHKPTFCIADTPTPLTAAMCIIGACFSPNENDRITAKLWLNGVEEMVFTNPYFGDIILHDEATVNVREIVQLLQAAYCVSTFQISEGSKVSQRRIRRQRFNMVVSLARDLNLFNTTHRNLDNLHENNFCWASFIANEECIRTMLFIYIHDTAFAIFTNYPPRTRVQEMSLDMACPEACFQASSSRECFAAIKTWTSHPLWKCRMRLREVVEVVLCSDIATAPEIIAYLSHLGILNLWIVCSALISETLQINSLLSSSTQPHLQPMRRAIHNWKIAWNQRYMIQDNFGLPKEEDRGEEGRAPPEDSWRRVGFFRNASEYWLLVHVLIERVEEQQRGRGSSGDSRCCERPYTPSRCDEAAMVDLKNLIAEHHRGLGSPGGFGFG</sequence>
<dbReference type="VEuPathDB" id="FungiDB:ASPVEDRAFT_84136"/>
<dbReference type="PRINTS" id="PR00463">
    <property type="entry name" value="EP450I"/>
</dbReference>
<dbReference type="InterPro" id="IPR002401">
    <property type="entry name" value="Cyt_P450_E_grp-I"/>
</dbReference>
<reference evidence="11" key="1">
    <citation type="journal article" date="2017" name="Genome Biol.">
        <title>Comparative genomics reveals high biological diversity and specific adaptations in the industrially and medically important fungal genus Aspergillus.</title>
        <authorList>
            <person name="de Vries R.P."/>
            <person name="Riley R."/>
            <person name="Wiebenga A."/>
            <person name="Aguilar-Osorio G."/>
            <person name="Amillis S."/>
            <person name="Uchima C.A."/>
            <person name="Anderluh G."/>
            <person name="Asadollahi M."/>
            <person name="Askin M."/>
            <person name="Barry K."/>
            <person name="Battaglia E."/>
            <person name="Bayram O."/>
            <person name="Benocci T."/>
            <person name="Braus-Stromeyer S.A."/>
            <person name="Caldana C."/>
            <person name="Canovas D."/>
            <person name="Cerqueira G.C."/>
            <person name="Chen F."/>
            <person name="Chen W."/>
            <person name="Choi C."/>
            <person name="Clum A."/>
            <person name="Dos Santos R.A."/>
            <person name="Damasio A.R."/>
            <person name="Diallinas G."/>
            <person name="Emri T."/>
            <person name="Fekete E."/>
            <person name="Flipphi M."/>
            <person name="Freyberg S."/>
            <person name="Gallo A."/>
            <person name="Gournas C."/>
            <person name="Habgood R."/>
            <person name="Hainaut M."/>
            <person name="Harispe M.L."/>
            <person name="Henrissat B."/>
            <person name="Hilden K.S."/>
            <person name="Hope R."/>
            <person name="Hossain A."/>
            <person name="Karabika E."/>
            <person name="Karaffa L."/>
            <person name="Karanyi Z."/>
            <person name="Krasevec N."/>
            <person name="Kuo A."/>
            <person name="Kusch H."/>
            <person name="LaButti K."/>
            <person name="Lagendijk E.L."/>
            <person name="Lapidus A."/>
            <person name="Levasseur A."/>
            <person name="Lindquist E."/>
            <person name="Lipzen A."/>
            <person name="Logrieco A.F."/>
            <person name="MacCabe A."/>
            <person name="Maekelae M.R."/>
            <person name="Malavazi I."/>
            <person name="Melin P."/>
            <person name="Meyer V."/>
            <person name="Mielnichuk N."/>
            <person name="Miskei M."/>
            <person name="Molnar A.P."/>
            <person name="Mule G."/>
            <person name="Ngan C.Y."/>
            <person name="Orejas M."/>
            <person name="Orosz E."/>
            <person name="Ouedraogo J.P."/>
            <person name="Overkamp K.M."/>
            <person name="Park H.-S."/>
            <person name="Perrone G."/>
            <person name="Piumi F."/>
            <person name="Punt P.J."/>
            <person name="Ram A.F."/>
            <person name="Ramon A."/>
            <person name="Rauscher S."/>
            <person name="Record E."/>
            <person name="Riano-Pachon D.M."/>
            <person name="Robert V."/>
            <person name="Roehrig J."/>
            <person name="Ruller R."/>
            <person name="Salamov A."/>
            <person name="Salih N.S."/>
            <person name="Samson R.A."/>
            <person name="Sandor E."/>
            <person name="Sanguinetti M."/>
            <person name="Schuetze T."/>
            <person name="Sepcic K."/>
            <person name="Shelest E."/>
            <person name="Sherlock G."/>
            <person name="Sophianopoulou V."/>
            <person name="Squina F.M."/>
            <person name="Sun H."/>
            <person name="Susca A."/>
            <person name="Todd R.B."/>
            <person name="Tsang A."/>
            <person name="Unkles S.E."/>
            <person name="van de Wiele N."/>
            <person name="van Rossen-Uffink D."/>
            <person name="Oliveira J.V."/>
            <person name="Vesth T.C."/>
            <person name="Visser J."/>
            <person name="Yu J.-H."/>
            <person name="Zhou M."/>
            <person name="Andersen M.R."/>
            <person name="Archer D.B."/>
            <person name="Baker S.E."/>
            <person name="Benoit I."/>
            <person name="Brakhage A.A."/>
            <person name="Braus G.H."/>
            <person name="Fischer R."/>
            <person name="Frisvad J.C."/>
            <person name="Goldman G.H."/>
            <person name="Houbraken J."/>
            <person name="Oakley B."/>
            <person name="Pocsi I."/>
            <person name="Scazzocchio C."/>
            <person name="Seiboth B."/>
            <person name="vanKuyk P.A."/>
            <person name="Wortman J."/>
            <person name="Dyer P.S."/>
            <person name="Grigoriev I.V."/>
        </authorList>
    </citation>
    <scope>NUCLEOTIDE SEQUENCE [LARGE SCALE GENOMIC DNA]</scope>
    <source>
        <strain evidence="11">CBS 583.65</strain>
    </source>
</reference>
<feature type="domain" description="Xylanolytic transcriptional activator regulatory" evidence="9">
    <location>
        <begin position="765"/>
        <end position="994"/>
    </location>
</feature>
<dbReference type="InterPro" id="IPR050364">
    <property type="entry name" value="Cytochrome_P450_fung"/>
</dbReference>
<feature type="region of interest" description="Disordered" evidence="7">
    <location>
        <begin position="568"/>
        <end position="598"/>
    </location>
</feature>
<dbReference type="InterPro" id="IPR017972">
    <property type="entry name" value="Cyt_P450_CS"/>
</dbReference>
<evidence type="ECO:0000259" key="9">
    <source>
        <dbReference type="Pfam" id="PF04082"/>
    </source>
</evidence>
<dbReference type="SUPFAM" id="SSF48264">
    <property type="entry name" value="Cytochrome P450"/>
    <property type="match status" value="1"/>
</dbReference>
<feature type="binding site" description="axial binding residue" evidence="6">
    <location>
        <position position="461"/>
    </location>
    <ligand>
        <name>heme</name>
        <dbReference type="ChEBI" id="CHEBI:30413"/>
    </ligand>
    <ligandPart>
        <name>Fe</name>
        <dbReference type="ChEBI" id="CHEBI:18248"/>
    </ligandPart>
</feature>
<evidence type="ECO:0000313" key="10">
    <source>
        <dbReference type="EMBL" id="OJJ02651.1"/>
    </source>
</evidence>
<proteinExistence type="inferred from homology"/>
<dbReference type="PANTHER" id="PTHR46300">
    <property type="entry name" value="P450, PUTATIVE (EUROFUNG)-RELATED-RELATED"/>
    <property type="match status" value="1"/>
</dbReference>
<protein>
    <recommendedName>
        <fullName evidence="9">Xylanolytic transcriptional activator regulatory domain-containing protein</fullName>
    </recommendedName>
</protein>
<accession>A0A1L9PMC2</accession>
<keyword evidence="11" id="KW-1185">Reference proteome</keyword>
<dbReference type="GO" id="GO:0005506">
    <property type="term" value="F:iron ion binding"/>
    <property type="evidence" value="ECO:0007669"/>
    <property type="project" value="InterPro"/>
</dbReference>
<evidence type="ECO:0000256" key="6">
    <source>
        <dbReference type="PIRSR" id="PIRSR602401-1"/>
    </source>
</evidence>
<dbReference type="GO" id="GO:0003677">
    <property type="term" value="F:DNA binding"/>
    <property type="evidence" value="ECO:0007669"/>
    <property type="project" value="InterPro"/>
</dbReference>
<dbReference type="PRINTS" id="PR00385">
    <property type="entry name" value="P450"/>
</dbReference>
<evidence type="ECO:0000256" key="7">
    <source>
        <dbReference type="SAM" id="MobiDB-lite"/>
    </source>
</evidence>
<comment type="similarity">
    <text evidence="1">Belongs to the cytochrome P450 family.</text>
</comment>
<dbReference type="CDD" id="cd12148">
    <property type="entry name" value="fungal_TF_MHR"/>
    <property type="match status" value="1"/>
</dbReference>
<evidence type="ECO:0000256" key="4">
    <source>
        <dbReference type="ARBA" id="ARBA00023004"/>
    </source>
</evidence>
<dbReference type="InterPro" id="IPR001128">
    <property type="entry name" value="Cyt_P450"/>
</dbReference>
<evidence type="ECO:0000256" key="5">
    <source>
        <dbReference type="ARBA" id="ARBA00023242"/>
    </source>
</evidence>
<keyword evidence="6" id="KW-0349">Heme</keyword>
<dbReference type="GO" id="GO:0016705">
    <property type="term" value="F:oxidoreductase activity, acting on paired donors, with incorporation or reduction of molecular oxygen"/>
    <property type="evidence" value="ECO:0007669"/>
    <property type="project" value="InterPro"/>
</dbReference>
<dbReference type="InterPro" id="IPR036396">
    <property type="entry name" value="Cyt_P450_sf"/>
</dbReference>
<dbReference type="PANTHER" id="PTHR46300:SF4">
    <property type="entry name" value="CYTOCHROME P450 98A3"/>
    <property type="match status" value="1"/>
</dbReference>
<dbReference type="AlphaFoldDB" id="A0A1L9PMC2"/>
<gene>
    <name evidence="10" type="ORF">ASPVEDRAFT_84136</name>
</gene>
<keyword evidence="8" id="KW-1133">Transmembrane helix</keyword>
<keyword evidence="8" id="KW-0812">Transmembrane</keyword>
<dbReference type="Proteomes" id="UP000184073">
    <property type="component" value="Unassembled WGS sequence"/>
</dbReference>
<evidence type="ECO:0000256" key="8">
    <source>
        <dbReference type="SAM" id="Phobius"/>
    </source>
</evidence>
<dbReference type="GO" id="GO:0008270">
    <property type="term" value="F:zinc ion binding"/>
    <property type="evidence" value="ECO:0007669"/>
    <property type="project" value="InterPro"/>
</dbReference>
<evidence type="ECO:0000256" key="3">
    <source>
        <dbReference type="ARBA" id="ARBA00023002"/>
    </source>
</evidence>
<dbReference type="GO" id="GO:0006351">
    <property type="term" value="P:DNA-templated transcription"/>
    <property type="evidence" value="ECO:0007669"/>
    <property type="project" value="InterPro"/>
</dbReference>
<keyword evidence="5" id="KW-0539">Nucleus</keyword>
<evidence type="ECO:0000256" key="1">
    <source>
        <dbReference type="ARBA" id="ARBA00010617"/>
    </source>
</evidence>
<evidence type="ECO:0000313" key="11">
    <source>
        <dbReference type="Proteomes" id="UP000184073"/>
    </source>
</evidence>
<feature type="transmembrane region" description="Helical" evidence="8">
    <location>
        <begin position="6"/>
        <end position="28"/>
    </location>
</feature>
<feature type="compositionally biased region" description="Polar residues" evidence="7">
    <location>
        <begin position="568"/>
        <end position="583"/>
    </location>
</feature>
<dbReference type="PROSITE" id="PS00086">
    <property type="entry name" value="CYTOCHROME_P450"/>
    <property type="match status" value="1"/>
</dbReference>
<dbReference type="Gene3D" id="1.10.630.10">
    <property type="entry name" value="Cytochrome P450"/>
    <property type="match status" value="1"/>
</dbReference>
<keyword evidence="3" id="KW-0560">Oxidoreductase</keyword>
<keyword evidence="2 6" id="KW-0479">Metal-binding</keyword>
<dbReference type="InterPro" id="IPR007219">
    <property type="entry name" value="XnlR_reg_dom"/>
</dbReference>
<dbReference type="RefSeq" id="XP_040668413.1">
    <property type="nucleotide sequence ID" value="XM_040817501.1"/>
</dbReference>
<comment type="cofactor">
    <cofactor evidence="6">
        <name>heme</name>
        <dbReference type="ChEBI" id="CHEBI:30413"/>
    </cofactor>
</comment>
<dbReference type="CDD" id="cd11065">
    <property type="entry name" value="CYP64-like"/>
    <property type="match status" value="1"/>
</dbReference>
<name>A0A1L9PMC2_ASPVE</name>
<organism evidence="10 11">
    <name type="scientific">Aspergillus versicolor CBS 583.65</name>
    <dbReference type="NCBI Taxonomy" id="1036611"/>
    <lineage>
        <taxon>Eukaryota</taxon>
        <taxon>Fungi</taxon>
        <taxon>Dikarya</taxon>
        <taxon>Ascomycota</taxon>
        <taxon>Pezizomycotina</taxon>
        <taxon>Eurotiomycetes</taxon>
        <taxon>Eurotiomycetidae</taxon>
        <taxon>Eurotiales</taxon>
        <taxon>Aspergillaceae</taxon>
        <taxon>Aspergillus</taxon>
        <taxon>Aspergillus subgen. Nidulantes</taxon>
    </lineage>
</organism>
<dbReference type="GeneID" id="63733012"/>
<keyword evidence="4 6" id="KW-0408">Iron</keyword>